<reference evidence="2" key="1">
    <citation type="journal article" date="2019" name="Nat. Commun.">
        <title>Expansion of phycobilisome linker gene families in mesophilic red algae.</title>
        <authorList>
            <person name="Lee J."/>
            <person name="Kim D."/>
            <person name="Bhattacharya D."/>
            <person name="Yoon H.S."/>
        </authorList>
    </citation>
    <scope>NUCLEOTIDE SEQUENCE [LARGE SCALE GENOMIC DNA]</scope>
    <source>
        <strain evidence="2">CCMP 1328</strain>
    </source>
</reference>
<evidence type="ECO:0000313" key="1">
    <source>
        <dbReference type="EMBL" id="KAA8493395.1"/>
    </source>
</evidence>
<comment type="caution">
    <text evidence="1">The sequence shown here is derived from an EMBL/GenBank/DDBJ whole genome shotgun (WGS) entry which is preliminary data.</text>
</comment>
<dbReference type="Proteomes" id="UP000324585">
    <property type="component" value="Unassembled WGS sequence"/>
</dbReference>
<proteinExistence type="predicted"/>
<name>A0A5J4YQ92_PORPP</name>
<gene>
    <name evidence="1" type="ORF">FVE85_8840</name>
</gene>
<sequence>MCGAASLSDRVSGNVLSLGRLRRDGYKVDYLPHSNRFRVSGNKSTAYFSMRPDFIYTNRGNLVRRNTSKNDGDVADLGTSLPALMGTASEEETLFTPRQVNSARQALKLTRRLGYPSMRAARDAVASGSIQNCGVSVRDTNRCVALWGLALPALKGRMTGHKLPERRKDCQGYRHATLTRAAIS</sequence>
<keyword evidence="2" id="KW-1185">Reference proteome</keyword>
<dbReference type="EMBL" id="VRMN01000007">
    <property type="protein sequence ID" value="KAA8493395.1"/>
    <property type="molecule type" value="Genomic_DNA"/>
</dbReference>
<dbReference type="OrthoDB" id="44654at2759"/>
<evidence type="ECO:0000313" key="2">
    <source>
        <dbReference type="Proteomes" id="UP000324585"/>
    </source>
</evidence>
<dbReference type="AlphaFoldDB" id="A0A5J4YQ92"/>
<organism evidence="1 2">
    <name type="scientific">Porphyridium purpureum</name>
    <name type="common">Red alga</name>
    <name type="synonym">Porphyridium cruentum</name>
    <dbReference type="NCBI Taxonomy" id="35688"/>
    <lineage>
        <taxon>Eukaryota</taxon>
        <taxon>Rhodophyta</taxon>
        <taxon>Bangiophyceae</taxon>
        <taxon>Porphyridiales</taxon>
        <taxon>Porphyridiaceae</taxon>
        <taxon>Porphyridium</taxon>
    </lineage>
</organism>
<protein>
    <submittedName>
        <fullName evidence="1">Uncharacterized protein</fullName>
    </submittedName>
</protein>
<accession>A0A5J4YQ92</accession>